<feature type="domain" description="NADP-dependent oxidoreductase" evidence="4">
    <location>
        <begin position="18"/>
        <end position="293"/>
    </location>
</feature>
<keyword evidence="2" id="KW-0560">Oxidoreductase</keyword>
<organism evidence="5 6">
    <name type="scientific">Arenicella xantha</name>
    <dbReference type="NCBI Taxonomy" id="644221"/>
    <lineage>
        <taxon>Bacteria</taxon>
        <taxon>Pseudomonadati</taxon>
        <taxon>Pseudomonadota</taxon>
        <taxon>Gammaproteobacteria</taxon>
        <taxon>Arenicellales</taxon>
        <taxon>Arenicellaceae</taxon>
        <taxon>Arenicella</taxon>
    </lineage>
</organism>
<dbReference type="FunCoup" id="A0A395JMR1">
    <property type="interactions" value="13"/>
</dbReference>
<evidence type="ECO:0000256" key="1">
    <source>
        <dbReference type="ARBA" id="ARBA00022857"/>
    </source>
</evidence>
<protein>
    <submittedName>
        <fullName evidence="5">Putative oxidoreductase</fullName>
    </submittedName>
</protein>
<dbReference type="InterPro" id="IPR023210">
    <property type="entry name" value="NADP_OxRdtase_dom"/>
</dbReference>
<dbReference type="CDD" id="cd19092">
    <property type="entry name" value="AKR_BsYcsN_EcYdhF-like"/>
    <property type="match status" value="1"/>
</dbReference>
<dbReference type="FunFam" id="3.20.20.100:FF:000008">
    <property type="entry name" value="Aldo/keto reductase family oxidoreductase"/>
    <property type="match status" value="1"/>
</dbReference>
<dbReference type="InParanoid" id="A0A395JMR1"/>
<keyword evidence="1" id="KW-0521">NADP</keyword>
<sequence>MSKLARVQMSPSGPSFSELVLGYWRMGDWERTDQQHLGFLEQHLELGITTVDHAHVYGSNPSCEEMFGRALKLAPALRDKIEIVSKCGIELVAPNGPSVNHYDSSVGAIIESVETSLRRLGVDHLDALLIHRPDWLMDADAVARAFEQLQVAGKVSHFGVSNFTSSQFQLLQSRLDGSLITNQIELNPLHLESIADGTLDYLQQVRVRPMAWSSLAGGRIFTALEQSARRVRKELEAISDELGASSIDQVIYAWVRQLPSRPVVVLGSGNIDRIQSAIDSIKLTLSRDQWYRIWVASTGEGVP</sequence>
<comment type="similarity">
    <text evidence="3">Belongs to the aldo/keto reductase family. Aldo/keto reductase 2 subfamily.</text>
</comment>
<accession>A0A395JMR1</accession>
<dbReference type="PANTHER" id="PTHR43364:SF1">
    <property type="entry name" value="OXIDOREDUCTASE YDHF"/>
    <property type="match status" value="1"/>
</dbReference>
<dbReference type="GO" id="GO:0016491">
    <property type="term" value="F:oxidoreductase activity"/>
    <property type="evidence" value="ECO:0007669"/>
    <property type="project" value="UniProtKB-KW"/>
</dbReference>
<evidence type="ECO:0000259" key="4">
    <source>
        <dbReference type="Pfam" id="PF00248"/>
    </source>
</evidence>
<evidence type="ECO:0000313" key="6">
    <source>
        <dbReference type="Proteomes" id="UP000253083"/>
    </source>
</evidence>
<gene>
    <name evidence="5" type="ORF">DFR28_101140</name>
</gene>
<comment type="caution">
    <text evidence="5">The sequence shown here is derived from an EMBL/GenBank/DDBJ whole genome shotgun (WGS) entry which is preliminary data.</text>
</comment>
<proteinExistence type="inferred from homology"/>
<keyword evidence="6" id="KW-1185">Reference proteome</keyword>
<evidence type="ECO:0000313" key="5">
    <source>
        <dbReference type="EMBL" id="RBP52757.1"/>
    </source>
</evidence>
<reference evidence="5 6" key="1">
    <citation type="submission" date="2018-06" db="EMBL/GenBank/DDBJ databases">
        <title>Genomic Encyclopedia of Type Strains, Phase IV (KMG-IV): sequencing the most valuable type-strain genomes for metagenomic binning, comparative biology and taxonomic classification.</title>
        <authorList>
            <person name="Goeker M."/>
        </authorList>
    </citation>
    <scope>NUCLEOTIDE SEQUENCE [LARGE SCALE GENOMIC DNA]</scope>
    <source>
        <strain evidence="5 6">DSM 24032</strain>
    </source>
</reference>
<dbReference type="Proteomes" id="UP000253083">
    <property type="component" value="Unassembled WGS sequence"/>
</dbReference>
<dbReference type="InterPro" id="IPR050523">
    <property type="entry name" value="AKR_Detox_Biosynth"/>
</dbReference>
<dbReference type="Gene3D" id="3.20.20.100">
    <property type="entry name" value="NADP-dependent oxidoreductase domain"/>
    <property type="match status" value="1"/>
</dbReference>
<dbReference type="GO" id="GO:0005829">
    <property type="term" value="C:cytosol"/>
    <property type="evidence" value="ECO:0007669"/>
    <property type="project" value="TreeGrafter"/>
</dbReference>
<dbReference type="OrthoDB" id="9768793at2"/>
<evidence type="ECO:0000256" key="2">
    <source>
        <dbReference type="ARBA" id="ARBA00023002"/>
    </source>
</evidence>
<evidence type="ECO:0000256" key="3">
    <source>
        <dbReference type="ARBA" id="ARBA00038157"/>
    </source>
</evidence>
<dbReference type="InterPro" id="IPR036812">
    <property type="entry name" value="NAD(P)_OxRdtase_dom_sf"/>
</dbReference>
<dbReference type="RefSeq" id="WP_113952380.1">
    <property type="nucleotide sequence ID" value="NZ_QNRT01000001.1"/>
</dbReference>
<dbReference type="SUPFAM" id="SSF51430">
    <property type="entry name" value="NAD(P)-linked oxidoreductase"/>
    <property type="match status" value="1"/>
</dbReference>
<dbReference type="AlphaFoldDB" id="A0A395JMR1"/>
<dbReference type="PANTHER" id="PTHR43364">
    <property type="entry name" value="NADH-SPECIFIC METHYLGLYOXAL REDUCTASE-RELATED"/>
    <property type="match status" value="1"/>
</dbReference>
<dbReference type="Pfam" id="PF00248">
    <property type="entry name" value="Aldo_ket_red"/>
    <property type="match status" value="1"/>
</dbReference>
<name>A0A395JMR1_9GAMM</name>
<dbReference type="EMBL" id="QNRT01000001">
    <property type="protein sequence ID" value="RBP52757.1"/>
    <property type="molecule type" value="Genomic_DNA"/>
</dbReference>